<sequence length="330" mass="38097">MQEGLVVTDRARDLDGHGEEEEGREVEAERADPAAGRKEAEGERAEDSEEVGLELDSEEEALAEEEASRRNTCLLDEAFEEELMAQLEEYEQVIQQFQFELEITRTRCSLATGACISLQRQVDYQESQLQKAHRENELLQKELWERKCQIQAMSDKFSNLQEEKKQTEMMGLIEKDNLLLRQQVWELERELTKREHTIAESEAKVSQLQAQVDQGQDHLQRWKQLQEEAQDKVELVQQAEQQARVALESAQSRLERLRNKIIQATFSTSGIKSLATEISDNDILEGLQRLISERSDYYNQLKYKGVKMPPLQQLEILSTLTKSKKAVSSK</sequence>
<comment type="caution">
    <text evidence="3">The sequence shown here is derived from an EMBL/GenBank/DDBJ whole genome shotgun (WGS) entry which is preliminary data.</text>
</comment>
<protein>
    <submittedName>
        <fullName evidence="3">Coiled-coil domain containing 27</fullName>
    </submittedName>
</protein>
<feature type="compositionally biased region" description="Basic and acidic residues" evidence="2">
    <location>
        <begin position="25"/>
        <end position="45"/>
    </location>
</feature>
<dbReference type="EMBL" id="JACASF010000012">
    <property type="protein sequence ID" value="KAF6443292.1"/>
    <property type="molecule type" value="Genomic_DNA"/>
</dbReference>
<evidence type="ECO:0000313" key="4">
    <source>
        <dbReference type="Proteomes" id="UP000550707"/>
    </source>
</evidence>
<evidence type="ECO:0000313" key="3">
    <source>
        <dbReference type="EMBL" id="KAF6443292.1"/>
    </source>
</evidence>
<gene>
    <name evidence="3" type="ORF">HJG59_002266</name>
</gene>
<dbReference type="PANTHER" id="PTHR18853">
    <property type="entry name" value="FORKHEAD-ASSOCIATED DOMAIN-CONTAINING PROTEIN 1-RELATED"/>
    <property type="match status" value="1"/>
</dbReference>
<accession>A0A7J8F7U7</accession>
<dbReference type="Proteomes" id="UP000550707">
    <property type="component" value="Unassembled WGS sequence"/>
</dbReference>
<feature type="region of interest" description="Disordered" evidence="2">
    <location>
        <begin position="1"/>
        <end position="68"/>
    </location>
</feature>
<organism evidence="3 4">
    <name type="scientific">Molossus molossus</name>
    <name type="common">Pallas' mastiff bat</name>
    <name type="synonym">Vespertilio molossus</name>
    <dbReference type="NCBI Taxonomy" id="27622"/>
    <lineage>
        <taxon>Eukaryota</taxon>
        <taxon>Metazoa</taxon>
        <taxon>Chordata</taxon>
        <taxon>Craniata</taxon>
        <taxon>Vertebrata</taxon>
        <taxon>Euteleostomi</taxon>
        <taxon>Mammalia</taxon>
        <taxon>Eutheria</taxon>
        <taxon>Laurasiatheria</taxon>
        <taxon>Chiroptera</taxon>
        <taxon>Yangochiroptera</taxon>
        <taxon>Molossidae</taxon>
        <taxon>Molossus</taxon>
    </lineage>
</organism>
<feature type="coiled-coil region" evidence="1">
    <location>
        <begin position="80"/>
        <end position="267"/>
    </location>
</feature>
<feature type="compositionally biased region" description="Acidic residues" evidence="2">
    <location>
        <begin position="46"/>
        <end position="65"/>
    </location>
</feature>
<dbReference type="InterPro" id="IPR052642">
    <property type="entry name" value="CC-FHA_domain"/>
</dbReference>
<name>A0A7J8F7U7_MOLMO</name>
<dbReference type="PANTHER" id="PTHR18853:SF9">
    <property type="entry name" value="COILED-COIL DOMAIN-CONTAINING PROTEIN 27"/>
    <property type="match status" value="1"/>
</dbReference>
<dbReference type="AlphaFoldDB" id="A0A7J8F7U7"/>
<keyword evidence="4" id="KW-1185">Reference proteome</keyword>
<keyword evidence="1" id="KW-0175">Coiled coil</keyword>
<evidence type="ECO:0000256" key="2">
    <source>
        <dbReference type="SAM" id="MobiDB-lite"/>
    </source>
</evidence>
<evidence type="ECO:0000256" key="1">
    <source>
        <dbReference type="SAM" id="Coils"/>
    </source>
</evidence>
<proteinExistence type="predicted"/>
<reference evidence="3 4" key="1">
    <citation type="journal article" date="2020" name="Nature">
        <title>Six reference-quality genomes reveal evolution of bat adaptations.</title>
        <authorList>
            <person name="Jebb D."/>
            <person name="Huang Z."/>
            <person name="Pippel M."/>
            <person name="Hughes G.M."/>
            <person name="Lavrichenko K."/>
            <person name="Devanna P."/>
            <person name="Winkler S."/>
            <person name="Jermiin L.S."/>
            <person name="Skirmuntt E.C."/>
            <person name="Katzourakis A."/>
            <person name="Burkitt-Gray L."/>
            <person name="Ray D.A."/>
            <person name="Sullivan K.A.M."/>
            <person name="Roscito J.G."/>
            <person name="Kirilenko B.M."/>
            <person name="Davalos L.M."/>
            <person name="Corthals A.P."/>
            <person name="Power M.L."/>
            <person name="Jones G."/>
            <person name="Ransome R.D."/>
            <person name="Dechmann D.K.N."/>
            <person name="Locatelli A.G."/>
            <person name="Puechmaille S.J."/>
            <person name="Fedrigo O."/>
            <person name="Jarvis E.D."/>
            <person name="Hiller M."/>
            <person name="Vernes S.C."/>
            <person name="Myers E.W."/>
            <person name="Teeling E.C."/>
        </authorList>
    </citation>
    <scope>NUCLEOTIDE SEQUENCE [LARGE SCALE GENOMIC DNA]</scope>
    <source>
        <strain evidence="3">MMolMol1</strain>
        <tissue evidence="3">Muscle</tissue>
    </source>
</reference>